<evidence type="ECO:0000313" key="13">
    <source>
        <dbReference type="EMBL" id="AMD84482.1"/>
    </source>
</evidence>
<reference evidence="14 16" key="2">
    <citation type="submission" date="2017-06" db="EMBL/GenBank/DDBJ databases">
        <authorList>
            <consortium name="Pathogen Informatics"/>
        </authorList>
    </citation>
    <scope>NUCLEOTIDE SEQUENCE [LARGE SCALE GENOMIC DNA]</scope>
    <source>
        <strain evidence="14 16">NCTC12947</strain>
    </source>
</reference>
<feature type="transmembrane region" description="Helical" evidence="10">
    <location>
        <begin position="49"/>
        <end position="69"/>
    </location>
</feature>
<evidence type="ECO:0000313" key="14">
    <source>
        <dbReference type="EMBL" id="SNV10262.1"/>
    </source>
</evidence>
<keyword evidence="3" id="KW-0813">Transport</keyword>
<dbReference type="InterPro" id="IPR050681">
    <property type="entry name" value="CDF/SLC30A"/>
</dbReference>
<dbReference type="KEGG" id="chg:AXF12_02420"/>
<keyword evidence="6 10" id="KW-1133">Transmembrane helix</keyword>
<dbReference type="Pfam" id="PF01545">
    <property type="entry name" value="Cation_efflux"/>
    <property type="match status" value="1"/>
</dbReference>
<feature type="transmembrane region" description="Helical" evidence="10">
    <location>
        <begin position="184"/>
        <end position="206"/>
    </location>
</feature>
<dbReference type="Gene3D" id="1.20.1510.10">
    <property type="entry name" value="Cation efflux protein transmembrane domain"/>
    <property type="match status" value="1"/>
</dbReference>
<evidence type="ECO:0000256" key="2">
    <source>
        <dbReference type="ARBA" id="ARBA00008873"/>
    </source>
</evidence>
<organism evidence="14 16">
    <name type="scientific">Capnocytophaga haemolytica</name>
    <dbReference type="NCBI Taxonomy" id="45243"/>
    <lineage>
        <taxon>Bacteria</taxon>
        <taxon>Pseudomonadati</taxon>
        <taxon>Bacteroidota</taxon>
        <taxon>Flavobacteriia</taxon>
        <taxon>Flavobacteriales</taxon>
        <taxon>Flavobacteriaceae</taxon>
        <taxon>Capnocytophaga</taxon>
    </lineage>
</organism>
<dbReference type="NCBIfam" id="TIGR01297">
    <property type="entry name" value="CDF"/>
    <property type="match status" value="1"/>
</dbReference>
<evidence type="ECO:0000256" key="10">
    <source>
        <dbReference type="SAM" id="Phobius"/>
    </source>
</evidence>
<dbReference type="InterPro" id="IPR036837">
    <property type="entry name" value="Cation_efflux_CTD_sf"/>
</dbReference>
<feature type="transmembrane region" description="Helical" evidence="10">
    <location>
        <begin position="212"/>
        <end position="233"/>
    </location>
</feature>
<dbReference type="AlphaFoldDB" id="A0AAX2GXX5"/>
<dbReference type="PANTHER" id="PTHR11562:SF17">
    <property type="entry name" value="RE54080P-RELATED"/>
    <property type="match status" value="1"/>
</dbReference>
<feature type="compositionally biased region" description="Basic residues" evidence="9">
    <location>
        <begin position="21"/>
        <end position="38"/>
    </location>
</feature>
<feature type="domain" description="Cation efflux protein cytoplasmic" evidence="12">
    <location>
        <begin position="245"/>
        <end position="319"/>
    </location>
</feature>
<feature type="transmembrane region" description="Helical" evidence="10">
    <location>
        <begin position="148"/>
        <end position="172"/>
    </location>
</feature>
<dbReference type="PANTHER" id="PTHR11562">
    <property type="entry name" value="CATION EFFLUX PROTEIN/ ZINC TRANSPORTER"/>
    <property type="match status" value="1"/>
</dbReference>
<sequence>MGHLHTEAHTHSHEHTDEHNHHHSHEHGHSHSHEHHHHSVADLKQLNRAFYIGIGLNLLYTIIEFVIGFSVNSLALISDASHNLSDVASLVISLIGMKLAQKTATRLYTYGYKKASILASLINAILLVFIVVKIFIEAFERLFSPPEMAGMAIMITAFIGVIINAISAFLFYKGQQSDINIRGAFLHLMLDALVSVGVIVSGAIIYCTHWYMIDPITSFVIGIVILFSTWGLLKESMKLILDGMPESVNREHILQLLEGNELIESVHHLHIWALSSSQNALTAHIVLKDNVTLEQFMPVKAELKHLLEHEHINHCTFEIDTSGCKCNEIECH</sequence>
<evidence type="ECO:0000313" key="16">
    <source>
        <dbReference type="Proteomes" id="UP000215539"/>
    </source>
</evidence>
<evidence type="ECO:0000256" key="5">
    <source>
        <dbReference type="ARBA" id="ARBA00022906"/>
    </source>
</evidence>
<dbReference type="InterPro" id="IPR002524">
    <property type="entry name" value="Cation_efflux"/>
</dbReference>
<evidence type="ECO:0000256" key="1">
    <source>
        <dbReference type="ARBA" id="ARBA00004141"/>
    </source>
</evidence>
<keyword evidence="7" id="KW-0406">Ion transport</keyword>
<dbReference type="Pfam" id="PF16916">
    <property type="entry name" value="ZT_dimer"/>
    <property type="match status" value="1"/>
</dbReference>
<evidence type="ECO:0000256" key="7">
    <source>
        <dbReference type="ARBA" id="ARBA00023065"/>
    </source>
</evidence>
<keyword evidence="15" id="KW-1185">Reference proteome</keyword>
<dbReference type="SUPFAM" id="SSF160240">
    <property type="entry name" value="Cation efflux protein cytoplasmic domain-like"/>
    <property type="match status" value="1"/>
</dbReference>
<comment type="similarity">
    <text evidence="2">Belongs to the cation diffusion facilitator (CDF) transporter (TC 2.A.4) family. SLC30A subfamily.</text>
</comment>
<dbReference type="Proteomes" id="UP000215539">
    <property type="component" value="Chromosome 1"/>
</dbReference>
<evidence type="ECO:0000256" key="4">
    <source>
        <dbReference type="ARBA" id="ARBA00022692"/>
    </source>
</evidence>
<keyword evidence="4 10" id="KW-0812">Transmembrane</keyword>
<keyword evidence="8 10" id="KW-0472">Membrane</keyword>
<evidence type="ECO:0000259" key="11">
    <source>
        <dbReference type="Pfam" id="PF01545"/>
    </source>
</evidence>
<proteinExistence type="inferred from homology"/>
<evidence type="ECO:0000256" key="3">
    <source>
        <dbReference type="ARBA" id="ARBA00022448"/>
    </source>
</evidence>
<dbReference type="InterPro" id="IPR058533">
    <property type="entry name" value="Cation_efflux_TM"/>
</dbReference>
<name>A0AAX2GXX5_9FLAO</name>
<evidence type="ECO:0000259" key="12">
    <source>
        <dbReference type="Pfam" id="PF16916"/>
    </source>
</evidence>
<protein>
    <submittedName>
        <fullName evidence="14">Cadmium, cobalt and zinc/H(+)-K(+) antiporter</fullName>
    </submittedName>
    <submittedName>
        <fullName evidence="13">Cation transporter</fullName>
    </submittedName>
</protein>
<dbReference type="RefSeq" id="WP_066428048.1">
    <property type="nucleotide sequence ID" value="NZ_CP014227.1"/>
</dbReference>
<keyword evidence="5" id="KW-0862">Zinc</keyword>
<feature type="domain" description="Cation efflux protein transmembrane" evidence="11">
    <location>
        <begin position="52"/>
        <end position="241"/>
    </location>
</feature>
<comment type="subcellular location">
    <subcellularLocation>
        <location evidence="1">Membrane</location>
        <topology evidence="1">Multi-pass membrane protein</topology>
    </subcellularLocation>
</comment>
<evidence type="ECO:0000313" key="15">
    <source>
        <dbReference type="Proteomes" id="UP000065822"/>
    </source>
</evidence>
<accession>A0AAX2GXX5</accession>
<evidence type="ECO:0000256" key="9">
    <source>
        <dbReference type="SAM" id="MobiDB-lite"/>
    </source>
</evidence>
<feature type="region of interest" description="Disordered" evidence="9">
    <location>
        <begin position="1"/>
        <end position="38"/>
    </location>
</feature>
<gene>
    <name evidence="14" type="primary">czcD</name>
    <name evidence="13" type="ORF">AXF12_02420</name>
    <name evidence="14" type="ORF">SAMEA44541418_01262</name>
</gene>
<reference evidence="13 15" key="1">
    <citation type="submission" date="2016-02" db="EMBL/GenBank/DDBJ databases">
        <authorList>
            <person name="Holder M.E."/>
            <person name="Ajami N.J."/>
            <person name="Petrosino J.F."/>
        </authorList>
    </citation>
    <scope>NUCLEOTIDE SEQUENCE [LARGE SCALE GENOMIC DNA]</scope>
    <source>
        <strain evidence="13 15">CCUG 32990</strain>
    </source>
</reference>
<feature type="transmembrane region" description="Helical" evidence="10">
    <location>
        <begin position="117"/>
        <end position="136"/>
    </location>
</feature>
<dbReference type="Proteomes" id="UP000065822">
    <property type="component" value="Chromosome"/>
</dbReference>
<keyword evidence="5" id="KW-0864">Zinc transport</keyword>
<dbReference type="EMBL" id="LT906449">
    <property type="protein sequence ID" value="SNV10262.1"/>
    <property type="molecule type" value="Genomic_DNA"/>
</dbReference>
<dbReference type="InterPro" id="IPR027470">
    <property type="entry name" value="Cation_efflux_CTD"/>
</dbReference>
<evidence type="ECO:0000256" key="8">
    <source>
        <dbReference type="ARBA" id="ARBA00023136"/>
    </source>
</evidence>
<dbReference type="InterPro" id="IPR027469">
    <property type="entry name" value="Cation_efflux_TMD_sf"/>
</dbReference>
<evidence type="ECO:0000256" key="6">
    <source>
        <dbReference type="ARBA" id="ARBA00022989"/>
    </source>
</evidence>
<dbReference type="GO" id="GO:0005886">
    <property type="term" value="C:plasma membrane"/>
    <property type="evidence" value="ECO:0007669"/>
    <property type="project" value="TreeGrafter"/>
</dbReference>
<feature type="transmembrane region" description="Helical" evidence="10">
    <location>
        <begin position="75"/>
        <end position="96"/>
    </location>
</feature>
<dbReference type="GO" id="GO:0005385">
    <property type="term" value="F:zinc ion transmembrane transporter activity"/>
    <property type="evidence" value="ECO:0007669"/>
    <property type="project" value="TreeGrafter"/>
</dbReference>
<dbReference type="EMBL" id="CP014227">
    <property type="protein sequence ID" value="AMD84482.1"/>
    <property type="molecule type" value="Genomic_DNA"/>
</dbReference>
<feature type="compositionally biased region" description="Basic and acidic residues" evidence="9">
    <location>
        <begin position="1"/>
        <end position="20"/>
    </location>
</feature>
<dbReference type="SUPFAM" id="SSF161111">
    <property type="entry name" value="Cation efflux protein transmembrane domain-like"/>
    <property type="match status" value="1"/>
</dbReference>